<feature type="region of interest" description="Disordered" evidence="1">
    <location>
        <begin position="73"/>
        <end position="108"/>
    </location>
</feature>
<reference evidence="2" key="1">
    <citation type="journal article" date="2020" name="Stud. Mycol.">
        <title>101 Dothideomycetes genomes: a test case for predicting lifestyles and emergence of pathogens.</title>
        <authorList>
            <person name="Haridas S."/>
            <person name="Albert R."/>
            <person name="Binder M."/>
            <person name="Bloem J."/>
            <person name="Labutti K."/>
            <person name="Salamov A."/>
            <person name="Andreopoulos B."/>
            <person name="Baker S."/>
            <person name="Barry K."/>
            <person name="Bills G."/>
            <person name="Bluhm B."/>
            <person name="Cannon C."/>
            <person name="Castanera R."/>
            <person name="Culley D."/>
            <person name="Daum C."/>
            <person name="Ezra D."/>
            <person name="Gonzalez J."/>
            <person name="Henrissat B."/>
            <person name="Kuo A."/>
            <person name="Liang C."/>
            <person name="Lipzen A."/>
            <person name="Lutzoni F."/>
            <person name="Magnuson J."/>
            <person name="Mondo S."/>
            <person name="Nolan M."/>
            <person name="Ohm R."/>
            <person name="Pangilinan J."/>
            <person name="Park H.-J."/>
            <person name="Ramirez L."/>
            <person name="Alfaro M."/>
            <person name="Sun H."/>
            <person name="Tritt A."/>
            <person name="Yoshinaga Y."/>
            <person name="Zwiers L.-H."/>
            <person name="Turgeon B."/>
            <person name="Goodwin S."/>
            <person name="Spatafora J."/>
            <person name="Crous P."/>
            <person name="Grigoriev I."/>
        </authorList>
    </citation>
    <scope>NUCLEOTIDE SEQUENCE</scope>
    <source>
        <strain evidence="2">CBS 207.26</strain>
    </source>
</reference>
<evidence type="ECO:0000313" key="3">
    <source>
        <dbReference type="Proteomes" id="UP000800200"/>
    </source>
</evidence>
<name>A0A6A6EDT5_9PEZI</name>
<dbReference type="EMBL" id="ML994623">
    <property type="protein sequence ID" value="KAF2188709.1"/>
    <property type="molecule type" value="Genomic_DNA"/>
</dbReference>
<dbReference type="AlphaFoldDB" id="A0A6A6EDT5"/>
<proteinExistence type="predicted"/>
<sequence>MPVRSRSTGQKRKLPLEVCDNCHKTFPGGFEGICTFHPGHQKSVIYEDGGKFTYYSCCGNDISKPECNLGSHIAKHPATQPHHAKQPRITTGESSPFFSHPRKKSTLY</sequence>
<protein>
    <submittedName>
        <fullName evidence="2">Uncharacterized protein</fullName>
    </submittedName>
</protein>
<gene>
    <name evidence="2" type="ORF">K469DRAFT_703308</name>
</gene>
<accession>A0A6A6EDT5</accession>
<evidence type="ECO:0000313" key="2">
    <source>
        <dbReference type="EMBL" id="KAF2188709.1"/>
    </source>
</evidence>
<dbReference type="Proteomes" id="UP000800200">
    <property type="component" value="Unassembled WGS sequence"/>
</dbReference>
<organism evidence="2 3">
    <name type="scientific">Zopfia rhizophila CBS 207.26</name>
    <dbReference type="NCBI Taxonomy" id="1314779"/>
    <lineage>
        <taxon>Eukaryota</taxon>
        <taxon>Fungi</taxon>
        <taxon>Dikarya</taxon>
        <taxon>Ascomycota</taxon>
        <taxon>Pezizomycotina</taxon>
        <taxon>Dothideomycetes</taxon>
        <taxon>Dothideomycetes incertae sedis</taxon>
        <taxon>Zopfiaceae</taxon>
        <taxon>Zopfia</taxon>
    </lineage>
</organism>
<keyword evidence="3" id="KW-1185">Reference proteome</keyword>
<feature type="compositionally biased region" description="Polar residues" evidence="1">
    <location>
        <begin position="88"/>
        <end position="97"/>
    </location>
</feature>
<evidence type="ECO:0000256" key="1">
    <source>
        <dbReference type="SAM" id="MobiDB-lite"/>
    </source>
</evidence>